<evidence type="ECO:0000313" key="2">
    <source>
        <dbReference type="Proteomes" id="UP000523007"/>
    </source>
</evidence>
<sequence>MPQPTLARFQGWRALAAPVGRTATRPQHN</sequence>
<reference evidence="1 2" key="1">
    <citation type="submission" date="2020-08" db="EMBL/GenBank/DDBJ databases">
        <title>Sequencing the genomes of 1000 actinobacteria strains.</title>
        <authorList>
            <person name="Klenk H.-P."/>
        </authorList>
    </citation>
    <scope>NUCLEOTIDE SEQUENCE [LARGE SCALE GENOMIC DNA]</scope>
    <source>
        <strain evidence="1 2">DSM 102030</strain>
    </source>
</reference>
<dbReference type="Proteomes" id="UP000523007">
    <property type="component" value="Unassembled WGS sequence"/>
</dbReference>
<protein>
    <submittedName>
        <fullName evidence="1">Uncharacterized protein</fullName>
    </submittedName>
</protein>
<name>A0A7W7RLC9_9ACTN</name>
<organism evidence="1 2">
    <name type="scientific">Lipingzhangella halophila</name>
    <dbReference type="NCBI Taxonomy" id="1783352"/>
    <lineage>
        <taxon>Bacteria</taxon>
        <taxon>Bacillati</taxon>
        <taxon>Actinomycetota</taxon>
        <taxon>Actinomycetes</taxon>
        <taxon>Streptosporangiales</taxon>
        <taxon>Nocardiopsidaceae</taxon>
        <taxon>Lipingzhangella</taxon>
    </lineage>
</organism>
<keyword evidence="2" id="KW-1185">Reference proteome</keyword>
<accession>A0A7W7RLC9</accession>
<gene>
    <name evidence="1" type="ORF">F4561_004742</name>
</gene>
<evidence type="ECO:0000313" key="1">
    <source>
        <dbReference type="EMBL" id="MBB4933922.1"/>
    </source>
</evidence>
<comment type="caution">
    <text evidence="1">The sequence shown here is derived from an EMBL/GenBank/DDBJ whole genome shotgun (WGS) entry which is preliminary data.</text>
</comment>
<proteinExistence type="predicted"/>
<dbReference type="AlphaFoldDB" id="A0A7W7RLC9"/>
<dbReference type="EMBL" id="JACHJT010000001">
    <property type="protein sequence ID" value="MBB4933922.1"/>
    <property type="molecule type" value="Genomic_DNA"/>
</dbReference>